<proteinExistence type="predicted"/>
<organism evidence="1 2">
    <name type="scientific">[Clostridium] fimetarium</name>
    <dbReference type="NCBI Taxonomy" id="99656"/>
    <lineage>
        <taxon>Bacteria</taxon>
        <taxon>Bacillati</taxon>
        <taxon>Bacillota</taxon>
        <taxon>Clostridia</taxon>
        <taxon>Lachnospirales</taxon>
        <taxon>Lachnospiraceae</taxon>
    </lineage>
</organism>
<dbReference type="AlphaFoldDB" id="A0A1I0RNC5"/>
<dbReference type="GO" id="GO:0016853">
    <property type="term" value="F:isomerase activity"/>
    <property type="evidence" value="ECO:0007669"/>
    <property type="project" value="UniProtKB-KW"/>
</dbReference>
<evidence type="ECO:0000313" key="2">
    <source>
        <dbReference type="Proteomes" id="UP000199701"/>
    </source>
</evidence>
<keyword evidence="2" id="KW-1185">Reference proteome</keyword>
<name>A0A1I0RNC5_9FIRM</name>
<keyword evidence="1" id="KW-0413">Isomerase</keyword>
<accession>A0A1I0RNC5</accession>
<evidence type="ECO:0000313" key="1">
    <source>
        <dbReference type="EMBL" id="SEW42685.1"/>
    </source>
</evidence>
<gene>
    <name evidence="1" type="ORF">SAMN05421659_11962</name>
</gene>
<dbReference type="Proteomes" id="UP000199701">
    <property type="component" value="Unassembled WGS sequence"/>
</dbReference>
<protein>
    <submittedName>
        <fullName evidence="1">D-sedoheptulose 7-phosphate isomerase</fullName>
    </submittedName>
</protein>
<reference evidence="1 2" key="1">
    <citation type="submission" date="2016-10" db="EMBL/GenBank/DDBJ databases">
        <authorList>
            <person name="de Groot N.N."/>
        </authorList>
    </citation>
    <scope>NUCLEOTIDE SEQUENCE [LARGE SCALE GENOMIC DNA]</scope>
    <source>
        <strain evidence="1 2">DSM 9179</strain>
    </source>
</reference>
<dbReference type="STRING" id="99656.SAMN05421659_11962"/>
<dbReference type="Gene3D" id="3.40.50.10490">
    <property type="entry name" value="Glucose-6-phosphate isomerase like protein, domain 1"/>
    <property type="match status" value="1"/>
</dbReference>
<sequence>MAISQVEHETIKVPETETYGIQELHLPAYHCLCLMLEDHFFGK</sequence>
<dbReference type="EMBL" id="FOJI01000019">
    <property type="protein sequence ID" value="SEW42685.1"/>
    <property type="molecule type" value="Genomic_DNA"/>
</dbReference>